<proteinExistence type="predicted"/>
<comment type="caution">
    <text evidence="1">The sequence shown here is derived from an EMBL/GenBank/DDBJ whole genome shotgun (WGS) entry which is preliminary data.</text>
</comment>
<sequence>MGTSNQFGLTALDIIYNTPSLQSLYSQHMMTENQRHSLVGFSEHRGRSRQLKPLNETLKYLDEELHAEPLKLGDILSEREMSPPRYEINSSVAHTPYTSSSEPLRRGTSKLTQEITDVIMIKPKKESAIHSGSSETLVEITKKHRKKSMDLGTFIKMIKKRWIPSKKDEHIPRQEKLKSAWDESDSTLDSCWKTDSKRYSVLSLSRVKTNV</sequence>
<gene>
    <name evidence="1" type="ORF">K7432_016166</name>
</gene>
<evidence type="ECO:0000313" key="1">
    <source>
        <dbReference type="EMBL" id="KAK9760125.1"/>
    </source>
</evidence>
<name>A0ABR2WF31_9FUNG</name>
<reference evidence="1 2" key="1">
    <citation type="submission" date="2023-04" db="EMBL/GenBank/DDBJ databases">
        <title>Genome of Basidiobolus ranarum AG-B5.</title>
        <authorList>
            <person name="Stajich J.E."/>
            <person name="Carter-House D."/>
            <person name="Gryganskyi A."/>
        </authorList>
    </citation>
    <scope>NUCLEOTIDE SEQUENCE [LARGE SCALE GENOMIC DNA]</scope>
    <source>
        <strain evidence="1 2">AG-B5</strain>
    </source>
</reference>
<dbReference type="Proteomes" id="UP001479436">
    <property type="component" value="Unassembled WGS sequence"/>
</dbReference>
<organism evidence="1 2">
    <name type="scientific">Basidiobolus ranarum</name>
    <dbReference type="NCBI Taxonomy" id="34480"/>
    <lineage>
        <taxon>Eukaryota</taxon>
        <taxon>Fungi</taxon>
        <taxon>Fungi incertae sedis</taxon>
        <taxon>Zoopagomycota</taxon>
        <taxon>Entomophthoromycotina</taxon>
        <taxon>Basidiobolomycetes</taxon>
        <taxon>Basidiobolales</taxon>
        <taxon>Basidiobolaceae</taxon>
        <taxon>Basidiobolus</taxon>
    </lineage>
</organism>
<evidence type="ECO:0000313" key="2">
    <source>
        <dbReference type="Proteomes" id="UP001479436"/>
    </source>
</evidence>
<keyword evidence="2" id="KW-1185">Reference proteome</keyword>
<accession>A0ABR2WF31</accession>
<protein>
    <submittedName>
        <fullName evidence="1">Uncharacterized protein</fullName>
    </submittedName>
</protein>
<dbReference type="EMBL" id="JASJQH010002519">
    <property type="protein sequence ID" value="KAK9760125.1"/>
    <property type="molecule type" value="Genomic_DNA"/>
</dbReference>